<gene>
    <name evidence="3" type="ORF">SAMN05444358_104233</name>
</gene>
<organism evidence="3 4">
    <name type="scientific">Ruegeria halocynthiae</name>
    <dbReference type="NCBI Taxonomy" id="985054"/>
    <lineage>
        <taxon>Bacteria</taxon>
        <taxon>Pseudomonadati</taxon>
        <taxon>Pseudomonadota</taxon>
        <taxon>Alphaproteobacteria</taxon>
        <taxon>Rhodobacterales</taxon>
        <taxon>Roseobacteraceae</taxon>
        <taxon>Ruegeria</taxon>
    </lineage>
</organism>
<proteinExistence type="predicted"/>
<name>A0A1H3AMY4_9RHOB</name>
<feature type="transmembrane region" description="Helical" evidence="1">
    <location>
        <begin position="518"/>
        <end position="537"/>
    </location>
</feature>
<dbReference type="Proteomes" id="UP000183400">
    <property type="component" value="Unassembled WGS sequence"/>
</dbReference>
<dbReference type="AlphaFoldDB" id="A0A1H3AMY4"/>
<feature type="signal peptide" evidence="2">
    <location>
        <begin position="1"/>
        <end position="21"/>
    </location>
</feature>
<keyword evidence="1" id="KW-1133">Transmembrane helix</keyword>
<feature type="chain" id="PRO_5010234561" evidence="2">
    <location>
        <begin position="22"/>
        <end position="548"/>
    </location>
</feature>
<dbReference type="EMBL" id="FNNP01000004">
    <property type="protein sequence ID" value="SDX30791.1"/>
    <property type="molecule type" value="Genomic_DNA"/>
</dbReference>
<evidence type="ECO:0000313" key="3">
    <source>
        <dbReference type="EMBL" id="SDX30791.1"/>
    </source>
</evidence>
<sequence>MVKLLTSASCAAILIALKTQAATITVGDGIVYPANGLEGGQIDAGRSGNGSVTINGGDIVTLESGTSSVEFEARPKIDVGDGGVGTVTVTGLGTTVNLDGTNSGSKLEVGTFVGNSGTLEVLDGATINMTDDGPISGDDNENVFLQFGEDQADGTLIMDNGTINATGHSRIGLMVGVHGNTPIAGNGVIDMTNSTIDMTNLTTTRESFIIVGDQSNGTGDIGMVNSDISLVTPNGSTYVGLGTDGGDGNISLSSGSNFEVVADGLEVEIGQGSGSSGTITVGTNSTTTFESTGSVELDIGRSPGSTGSVTVESTGEFTVRGTSGRVQIGSDSSTTETGSGTLNVHGLFDSDVGVQVGSAFSGTNNQTGEVVMTDGVLRAPEVVVGTGGSITGTGTIDAVQTVLSGGSISAGFSPGILEFTGDLELRSGSLLFEIGGTAPSLFDSILVGGTLFATDVFDVQISFIDGFLPSETDSFELFSANSIESSFFSFANFASDSPFSFENNNGSLSLNFTQVSPVPIPAGLPLLLTALGATVVLRGRRKTQVCRS</sequence>
<evidence type="ECO:0000313" key="4">
    <source>
        <dbReference type="Proteomes" id="UP000183400"/>
    </source>
</evidence>
<dbReference type="RefSeq" id="WP_074737343.1">
    <property type="nucleotide sequence ID" value="NZ_FNNP01000004.1"/>
</dbReference>
<evidence type="ECO:0000256" key="2">
    <source>
        <dbReference type="SAM" id="SignalP"/>
    </source>
</evidence>
<evidence type="ECO:0000256" key="1">
    <source>
        <dbReference type="SAM" id="Phobius"/>
    </source>
</evidence>
<dbReference type="OrthoDB" id="7877446at2"/>
<keyword evidence="1" id="KW-0812">Transmembrane</keyword>
<reference evidence="4" key="1">
    <citation type="submission" date="2016-10" db="EMBL/GenBank/DDBJ databases">
        <authorList>
            <person name="Varghese N."/>
            <person name="Submissions S."/>
        </authorList>
    </citation>
    <scope>NUCLEOTIDE SEQUENCE [LARGE SCALE GENOMIC DNA]</scope>
    <source>
        <strain evidence="4">DSM 27839</strain>
    </source>
</reference>
<accession>A0A1H3AMY4</accession>
<protein>
    <submittedName>
        <fullName evidence="3">VPLPA-CTERM protein sorting domain-containing protein</fullName>
    </submittedName>
</protein>
<dbReference type="STRING" id="985054.SAMN05444358_104233"/>
<keyword evidence="1" id="KW-0472">Membrane</keyword>
<keyword evidence="2" id="KW-0732">Signal</keyword>
<keyword evidence="4" id="KW-1185">Reference proteome</keyword>